<comment type="caution">
    <text evidence="1">The sequence shown here is derived from an EMBL/GenBank/DDBJ whole genome shotgun (WGS) entry which is preliminary data.</text>
</comment>
<dbReference type="EMBL" id="CM043036">
    <property type="protein sequence ID" value="KAI4580796.1"/>
    <property type="molecule type" value="Genomic_DNA"/>
</dbReference>
<name>A0ACB9UTK4_9CETA</name>
<evidence type="ECO:0000313" key="1">
    <source>
        <dbReference type="EMBL" id="KAI4580796.1"/>
    </source>
</evidence>
<reference evidence="1" key="1">
    <citation type="submission" date="2022-03" db="EMBL/GenBank/DDBJ databases">
        <title>Genomic analyses of argali, domestic sheep and their hybrids provide insights into chromosomal evolution, heterosis and genetic basis of agronomic traits.</title>
        <authorList>
            <person name="Li M."/>
        </authorList>
    </citation>
    <scope>NUCLEOTIDE SEQUENCE</scope>
    <source>
        <strain evidence="1">F1 hybrid</strain>
    </source>
</reference>
<keyword evidence="2" id="KW-1185">Reference proteome</keyword>
<gene>
    <name evidence="1" type="ORF">MJG53_010338</name>
</gene>
<proteinExistence type="predicted"/>
<accession>A0ACB9UTK4</accession>
<dbReference type="Proteomes" id="UP001057279">
    <property type="component" value="Linkage Group LG11"/>
</dbReference>
<organism evidence="1 2">
    <name type="scientific">Ovis ammon polii x Ovis aries</name>
    <dbReference type="NCBI Taxonomy" id="2918886"/>
    <lineage>
        <taxon>Eukaryota</taxon>
        <taxon>Metazoa</taxon>
        <taxon>Chordata</taxon>
        <taxon>Craniata</taxon>
        <taxon>Vertebrata</taxon>
        <taxon>Euteleostomi</taxon>
        <taxon>Mammalia</taxon>
        <taxon>Eutheria</taxon>
        <taxon>Laurasiatheria</taxon>
        <taxon>Artiodactyla</taxon>
        <taxon>Ruminantia</taxon>
        <taxon>Pecora</taxon>
        <taxon>Bovidae</taxon>
        <taxon>Caprinae</taxon>
        <taxon>Ovis</taxon>
    </lineage>
</organism>
<evidence type="ECO:0000313" key="2">
    <source>
        <dbReference type="Proteomes" id="UP001057279"/>
    </source>
</evidence>
<sequence length="121" mass="14224">MVKNPPANAGRLRRLGFHPCLGKVFWSRKWQPTPIFLPGKFHGQRIWVGYRPRGPRVRHSWATVQVHAHTRITLQERNLVEYDLIKLDYDSLIFVKYSKYFCLKAIPSLMLKHLCGHVFKG</sequence>
<protein>
    <submittedName>
        <fullName evidence="1">Uncharacterized protein</fullName>
    </submittedName>
</protein>